<feature type="compositionally biased region" description="Pro residues" evidence="1">
    <location>
        <begin position="515"/>
        <end position="530"/>
    </location>
</feature>
<keyword evidence="3" id="KW-1185">Reference proteome</keyword>
<dbReference type="Proteomes" id="UP001322138">
    <property type="component" value="Unassembled WGS sequence"/>
</dbReference>
<organism evidence="2 3">
    <name type="scientific">Podospora bellae-mahoneyi</name>
    <dbReference type="NCBI Taxonomy" id="2093777"/>
    <lineage>
        <taxon>Eukaryota</taxon>
        <taxon>Fungi</taxon>
        <taxon>Dikarya</taxon>
        <taxon>Ascomycota</taxon>
        <taxon>Pezizomycotina</taxon>
        <taxon>Sordariomycetes</taxon>
        <taxon>Sordariomycetidae</taxon>
        <taxon>Sordariales</taxon>
        <taxon>Podosporaceae</taxon>
        <taxon>Podospora</taxon>
    </lineage>
</organism>
<feature type="region of interest" description="Disordered" evidence="1">
    <location>
        <begin position="37"/>
        <end position="161"/>
    </location>
</feature>
<feature type="compositionally biased region" description="Pro residues" evidence="1">
    <location>
        <begin position="86"/>
        <end position="100"/>
    </location>
</feature>
<feature type="compositionally biased region" description="Low complexity" evidence="1">
    <location>
        <begin position="42"/>
        <end position="53"/>
    </location>
</feature>
<dbReference type="GeneID" id="87896540"/>
<dbReference type="EMBL" id="JAFFGZ010000004">
    <property type="protein sequence ID" value="KAK4646736.1"/>
    <property type="molecule type" value="Genomic_DNA"/>
</dbReference>
<protein>
    <recommendedName>
        <fullName evidence="4">SP-RING-type domain-containing protein</fullName>
    </recommendedName>
</protein>
<proteinExistence type="predicted"/>
<evidence type="ECO:0000313" key="3">
    <source>
        <dbReference type="Proteomes" id="UP001322138"/>
    </source>
</evidence>
<accession>A0ABR0FS08</accession>
<dbReference type="RefSeq" id="XP_062735712.1">
    <property type="nucleotide sequence ID" value="XM_062877058.1"/>
</dbReference>
<dbReference type="PANTHER" id="PTHR10782">
    <property type="entry name" value="ZINC FINGER MIZ DOMAIN-CONTAINING PROTEIN"/>
    <property type="match status" value="1"/>
</dbReference>
<feature type="compositionally biased region" description="Polar residues" evidence="1">
    <location>
        <begin position="110"/>
        <end position="119"/>
    </location>
</feature>
<evidence type="ECO:0000313" key="2">
    <source>
        <dbReference type="EMBL" id="KAK4646736.1"/>
    </source>
</evidence>
<name>A0ABR0FS08_9PEZI</name>
<comment type="caution">
    <text evidence="2">The sequence shown here is derived from an EMBL/GenBank/DDBJ whole genome shotgun (WGS) entry which is preliminary data.</text>
</comment>
<dbReference type="Gene3D" id="3.30.40.10">
    <property type="entry name" value="Zinc/RING finger domain, C3HC4 (zinc finger)"/>
    <property type="match status" value="1"/>
</dbReference>
<sequence length="1144" mass="127122">MAPNTTSSRNQLASGADRAQIASSNATANAFLGARAQPSWLNPPSAASRALPANPNPPPSAASIKPAPQAKRGRPRKYPPVSLPTAPQPRPEPHFQPQPPLQSGSPQIQTTEVQPAQTILPSPAPSDEPSPALSNALDSPNPLPASLSDAPTPASNMTPASAATNVPMTHARFELNPAANQNSWTPQPDESWPPEIRSLFQAPSAHAPSPQTSNNQLCSVSAESGNAVGAAVDQDGGCQSTNAAAAPTPQERRRTDTVSLKCQAFETQIHRHVNAHGGMTAMNTRLDRPRIQLLVDACKRNDYFFLALHQLYAIWSINRQDAHRILKKDDVADIIMIDLGFTTVAEILKRNDQLTPTNLRFFASFPVSVDQLREHPVPRATIKSWVGNFLRSMVTEHVSLTQETCMRRYPYVLDELQGRLLCYSPIMREILFTANRRRLGIPDGVHAQALDNAFKEDQERRMHQACGACVAVGDSPETIIRINQALIARYQELVKRSDAEKLRLNQHPPVRLGVPSPPVVPSQQFPPPQPTSFHSPAPSPVMQYSASPQYQATQLHHAQLAQQMVSQYRQQQTRELQAAQLPQSPLQQIQHIQQQRMPLPQQIQYQQQQFQQRPQMQQQQMQQQFQQQLFEQQQVLQRGIAHQTQQHQQLHELQPDQQRRHLERPYVAPINTQIAQVASPQLGRASLAPTTTPTSFSVPRPVLDRQQPAAAAVQITSQNTPQRAVSTLRQPGLLIPAKDVTIPRPEWPYEPTDRRSLAASLHQSGCRSPKRVPKDGTPERLFQAMDRFAIPPSLVRPQGSVYEFSFDVTAEQFDLAVRTARPTSAILVPFSTHFDGALRWRLRCCKLGPSRTIPAEHEWVTKEMSWPRNIFMRFNDKNLEARRQPHNGKDLATELTDHVVCGSNKLSIVVPVSVEKSGEHSYVIAVEVIETVGERTVVRRAWDNGLLPEEHTLQIIKKRLTPVSDDDGLIIEAPDLPIDMADPFTAKMFAVPARGASCTHLECFDLLTWLETRPSKPTTKCFHSITPGCGCPSSIQSEPSNPDKWRCPICLQDARPNSLRIDGFLCGVREQLAQQNKLQTKSIHVKADGTWTAVVESDDDDLSETDTPAAVPSGSSTRKRKASSTPTTARRPELRREVEVIEID</sequence>
<evidence type="ECO:0000256" key="1">
    <source>
        <dbReference type="SAM" id="MobiDB-lite"/>
    </source>
</evidence>
<gene>
    <name evidence="2" type="ORF">QC761_213240</name>
</gene>
<dbReference type="InterPro" id="IPR013083">
    <property type="entry name" value="Znf_RING/FYVE/PHD"/>
</dbReference>
<feature type="region of interest" description="Disordered" evidence="1">
    <location>
        <begin position="1"/>
        <end position="20"/>
    </location>
</feature>
<dbReference type="PANTHER" id="PTHR10782:SF4">
    <property type="entry name" value="TONALLI, ISOFORM E"/>
    <property type="match status" value="1"/>
</dbReference>
<feature type="region of interest" description="Disordered" evidence="1">
    <location>
        <begin position="504"/>
        <end position="549"/>
    </location>
</feature>
<feature type="compositionally biased region" description="Low complexity" evidence="1">
    <location>
        <begin position="61"/>
        <end position="70"/>
    </location>
</feature>
<evidence type="ECO:0008006" key="4">
    <source>
        <dbReference type="Google" id="ProtNLM"/>
    </source>
</evidence>
<feature type="compositionally biased region" description="Polar residues" evidence="1">
    <location>
        <begin position="1"/>
        <end position="13"/>
    </location>
</feature>
<reference evidence="2 3" key="1">
    <citation type="journal article" date="2023" name="bioRxiv">
        <title>High-quality genome assemblies of four members of thePodospora anserinaspecies complex.</title>
        <authorList>
            <person name="Ament-Velasquez S.L."/>
            <person name="Vogan A.A."/>
            <person name="Wallerman O."/>
            <person name="Hartmann F."/>
            <person name="Gautier V."/>
            <person name="Silar P."/>
            <person name="Giraud T."/>
            <person name="Johannesson H."/>
        </authorList>
    </citation>
    <scope>NUCLEOTIDE SEQUENCE [LARGE SCALE GENOMIC DNA]</scope>
    <source>
        <strain evidence="2 3">CBS 112042</strain>
    </source>
</reference>
<feature type="region of interest" description="Disordered" evidence="1">
    <location>
        <begin position="1097"/>
        <end position="1144"/>
    </location>
</feature>
<feature type="compositionally biased region" description="Basic and acidic residues" evidence="1">
    <location>
        <begin position="1130"/>
        <end position="1144"/>
    </location>
</feature>